<dbReference type="PANTHER" id="PTHR39338:SF6">
    <property type="entry name" value="BLL5662 PROTEIN"/>
    <property type="match status" value="1"/>
</dbReference>
<reference evidence="1" key="1">
    <citation type="submission" date="2022-06" db="EMBL/GenBank/DDBJ databases">
        <title>Genome sequencing of Brevibacillus sp. BB3-R1.</title>
        <authorList>
            <person name="Heo J."/>
            <person name="Lee D."/>
            <person name="Won M."/>
            <person name="Han B.-H."/>
            <person name="Hong S.-B."/>
            <person name="Kwon S.-W."/>
        </authorList>
    </citation>
    <scope>NUCLEOTIDE SEQUENCE</scope>
    <source>
        <strain evidence="1">BB3-R1</strain>
    </source>
</reference>
<dbReference type="PANTHER" id="PTHR39338">
    <property type="entry name" value="BLL5662 PROTEIN-RELATED"/>
    <property type="match status" value="1"/>
</dbReference>
<gene>
    <name evidence="1" type="ORF">NDK47_14350</name>
</gene>
<dbReference type="EMBL" id="CP098755">
    <property type="protein sequence ID" value="USG63365.1"/>
    <property type="molecule type" value="Genomic_DNA"/>
</dbReference>
<dbReference type="Proteomes" id="UP001056500">
    <property type="component" value="Chromosome"/>
</dbReference>
<dbReference type="InterPro" id="IPR008912">
    <property type="entry name" value="Uncharacterised_CoxE"/>
</dbReference>
<protein>
    <submittedName>
        <fullName evidence="1">VWA domain-containing protein</fullName>
    </submittedName>
</protein>
<sequence length="162" mass="17737">MSGFADSFLLFAAAVSACVHGTKVFLFSTHLRRISGAFHHGKAGNQPVIIADATQWGGGMRIGESLCTFVQQYGDRLLRENTVVLIASDGLDTGDPGRLQQAMEIIAARTDLLIWLNPLLDIAGYEPSAIGMKTALPYIGLFTSENQPVSYRKLAERVRLWR</sequence>
<organism evidence="1 2">
    <name type="scientific">Brevibacillus ruminantium</name>
    <dbReference type="NCBI Taxonomy" id="2950604"/>
    <lineage>
        <taxon>Bacteria</taxon>
        <taxon>Bacillati</taxon>
        <taxon>Bacillota</taxon>
        <taxon>Bacilli</taxon>
        <taxon>Bacillales</taxon>
        <taxon>Paenibacillaceae</taxon>
        <taxon>Brevibacillus</taxon>
    </lineage>
</organism>
<name>A0ABY4W867_9BACL</name>
<evidence type="ECO:0000313" key="1">
    <source>
        <dbReference type="EMBL" id="USG63365.1"/>
    </source>
</evidence>
<proteinExistence type="predicted"/>
<dbReference type="Pfam" id="PF05762">
    <property type="entry name" value="VWA_CoxE"/>
    <property type="match status" value="1"/>
</dbReference>
<accession>A0ABY4W867</accession>
<dbReference type="RefSeq" id="WP_251870447.1">
    <property type="nucleotide sequence ID" value="NZ_CP098755.1"/>
</dbReference>
<evidence type="ECO:0000313" key="2">
    <source>
        <dbReference type="Proteomes" id="UP001056500"/>
    </source>
</evidence>
<keyword evidence="2" id="KW-1185">Reference proteome</keyword>